<evidence type="ECO:0000259" key="14">
    <source>
        <dbReference type="Pfam" id="PF01292"/>
    </source>
</evidence>
<dbReference type="GO" id="GO:0009055">
    <property type="term" value="F:electron transfer activity"/>
    <property type="evidence" value="ECO:0007669"/>
    <property type="project" value="InterPro"/>
</dbReference>
<organism evidence="15 16">
    <name type="scientific">Xanthobacter autotrophicus</name>
    <dbReference type="NCBI Taxonomy" id="280"/>
    <lineage>
        <taxon>Bacteria</taxon>
        <taxon>Pseudomonadati</taxon>
        <taxon>Pseudomonadota</taxon>
        <taxon>Alphaproteobacteria</taxon>
        <taxon>Hyphomicrobiales</taxon>
        <taxon>Xanthobacteraceae</taxon>
        <taxon>Xanthobacter</taxon>
    </lineage>
</organism>
<feature type="domain" description="Cytochrome b561 bacterial/Ni-hydrogenase" evidence="14">
    <location>
        <begin position="17"/>
        <end position="188"/>
    </location>
</feature>
<dbReference type="GO" id="GO:0022904">
    <property type="term" value="P:respiratory electron transport chain"/>
    <property type="evidence" value="ECO:0007669"/>
    <property type="project" value="InterPro"/>
</dbReference>
<accession>A0A6C1KHU1</accession>
<keyword evidence="6 13" id="KW-0812">Transmembrane</keyword>
<dbReference type="GO" id="GO:0020037">
    <property type="term" value="F:heme binding"/>
    <property type="evidence" value="ECO:0007669"/>
    <property type="project" value="TreeGrafter"/>
</dbReference>
<dbReference type="PANTHER" id="PTHR30529">
    <property type="entry name" value="CYTOCHROME B561"/>
    <property type="match status" value="1"/>
</dbReference>
<evidence type="ECO:0000256" key="11">
    <source>
        <dbReference type="ARBA" id="ARBA00023136"/>
    </source>
</evidence>
<dbReference type="GO" id="GO:0005886">
    <property type="term" value="C:plasma membrane"/>
    <property type="evidence" value="ECO:0007669"/>
    <property type="project" value="UniProtKB-SubCell"/>
</dbReference>
<name>A0A6C1KHU1_XANAU</name>
<comment type="caution">
    <text evidence="15">The sequence shown here is derived from an EMBL/GenBank/DDBJ whole genome shotgun (WGS) entry which is preliminary data.</text>
</comment>
<gene>
    <name evidence="15" type="ORF">FBQ73_11100</name>
</gene>
<keyword evidence="4" id="KW-1003">Cell membrane</keyword>
<feature type="transmembrane region" description="Helical" evidence="13">
    <location>
        <begin position="24"/>
        <end position="42"/>
    </location>
</feature>
<dbReference type="InterPro" id="IPR052168">
    <property type="entry name" value="Cytochrome_b561_oxidase"/>
</dbReference>
<feature type="transmembrane region" description="Helical" evidence="13">
    <location>
        <begin position="94"/>
        <end position="121"/>
    </location>
</feature>
<evidence type="ECO:0000256" key="8">
    <source>
        <dbReference type="ARBA" id="ARBA00022982"/>
    </source>
</evidence>
<evidence type="ECO:0000256" key="3">
    <source>
        <dbReference type="ARBA" id="ARBA00022448"/>
    </source>
</evidence>
<evidence type="ECO:0000256" key="13">
    <source>
        <dbReference type="SAM" id="Phobius"/>
    </source>
</evidence>
<keyword evidence="9 13" id="KW-1133">Transmembrane helix</keyword>
<keyword evidence="3" id="KW-0813">Transport</keyword>
<feature type="transmembrane region" description="Helical" evidence="13">
    <location>
        <begin position="54"/>
        <end position="73"/>
    </location>
</feature>
<reference evidence="15 16" key="1">
    <citation type="submission" date="2019-05" db="EMBL/GenBank/DDBJ databases">
        <authorList>
            <person name="Zhou X."/>
        </authorList>
    </citation>
    <scope>NUCLEOTIDE SEQUENCE [LARGE SCALE GENOMIC DNA]</scope>
    <source>
        <strain evidence="15 16">DSM 432</strain>
    </source>
</reference>
<evidence type="ECO:0000313" key="15">
    <source>
        <dbReference type="EMBL" id="TLX43177.1"/>
    </source>
</evidence>
<keyword evidence="11 13" id="KW-0472">Membrane</keyword>
<dbReference type="EMBL" id="VAUP01000022">
    <property type="protein sequence ID" value="TLX43177.1"/>
    <property type="molecule type" value="Genomic_DNA"/>
</dbReference>
<evidence type="ECO:0000313" key="16">
    <source>
        <dbReference type="Proteomes" id="UP000305131"/>
    </source>
</evidence>
<evidence type="ECO:0000256" key="5">
    <source>
        <dbReference type="ARBA" id="ARBA00022617"/>
    </source>
</evidence>
<dbReference type="Gene3D" id="1.20.950.20">
    <property type="entry name" value="Transmembrane di-heme cytochromes, Chain C"/>
    <property type="match status" value="1"/>
</dbReference>
<keyword evidence="8" id="KW-0249">Electron transport</keyword>
<dbReference type="InterPro" id="IPR016174">
    <property type="entry name" value="Di-haem_cyt_TM"/>
</dbReference>
<keyword evidence="10" id="KW-0408">Iron</keyword>
<proteinExistence type="inferred from homology"/>
<comment type="subcellular location">
    <subcellularLocation>
        <location evidence="2">Cell membrane</location>
        <topology evidence="2">Multi-pass membrane protein</topology>
    </subcellularLocation>
</comment>
<protein>
    <submittedName>
        <fullName evidence="15">Cytochrome b</fullName>
    </submittedName>
</protein>
<evidence type="ECO:0000256" key="10">
    <source>
        <dbReference type="ARBA" id="ARBA00023004"/>
    </source>
</evidence>
<evidence type="ECO:0000256" key="12">
    <source>
        <dbReference type="ARBA" id="ARBA00037975"/>
    </source>
</evidence>
<dbReference type="OrthoDB" id="7280471at2"/>
<feature type="transmembrane region" description="Helical" evidence="13">
    <location>
        <begin position="155"/>
        <end position="178"/>
    </location>
</feature>
<keyword evidence="5" id="KW-0349">Heme</keyword>
<dbReference type="InterPro" id="IPR011577">
    <property type="entry name" value="Cyt_b561_bac/Ni-Hgenase"/>
</dbReference>
<evidence type="ECO:0000256" key="4">
    <source>
        <dbReference type="ARBA" id="ARBA00022475"/>
    </source>
</evidence>
<evidence type="ECO:0000256" key="1">
    <source>
        <dbReference type="ARBA" id="ARBA00001970"/>
    </source>
</evidence>
<sequence>MDPNKEAHMPVDPRLSRYGAPLRAIHWLTVVSIIVVFGITYLEGFFARGTPERGLIWWTHISVGLLIIALVAARIPVRIFGHHPPASTQISRPVAIASHIVHGLLYLLLIAVPLVGIYLAFLRGNEVSFFSLFTIPSPIAVNRDLAREVIEVHEWLANALVVLAVLHAAAAVAHHYVLKDDVLKRMLPERVAP</sequence>
<keyword evidence="7" id="KW-0479">Metal-binding</keyword>
<evidence type="ECO:0000256" key="2">
    <source>
        <dbReference type="ARBA" id="ARBA00004651"/>
    </source>
</evidence>
<evidence type="ECO:0000256" key="6">
    <source>
        <dbReference type="ARBA" id="ARBA00022692"/>
    </source>
</evidence>
<comment type="similarity">
    <text evidence="12">Belongs to the cytochrome b561 family.</text>
</comment>
<dbReference type="SUPFAM" id="SSF81342">
    <property type="entry name" value="Transmembrane di-heme cytochromes"/>
    <property type="match status" value="1"/>
</dbReference>
<dbReference type="GO" id="GO:0046872">
    <property type="term" value="F:metal ion binding"/>
    <property type="evidence" value="ECO:0007669"/>
    <property type="project" value="UniProtKB-KW"/>
</dbReference>
<dbReference type="Proteomes" id="UP000305131">
    <property type="component" value="Unassembled WGS sequence"/>
</dbReference>
<dbReference type="PANTHER" id="PTHR30529:SF1">
    <property type="entry name" value="CYTOCHROME B561 HOMOLOG 2"/>
    <property type="match status" value="1"/>
</dbReference>
<dbReference type="AlphaFoldDB" id="A0A6C1KHU1"/>
<evidence type="ECO:0000256" key="9">
    <source>
        <dbReference type="ARBA" id="ARBA00022989"/>
    </source>
</evidence>
<dbReference type="Pfam" id="PF01292">
    <property type="entry name" value="Ni_hydr_CYTB"/>
    <property type="match status" value="1"/>
</dbReference>
<evidence type="ECO:0000256" key="7">
    <source>
        <dbReference type="ARBA" id="ARBA00022723"/>
    </source>
</evidence>
<comment type="cofactor">
    <cofactor evidence="1">
        <name>heme b</name>
        <dbReference type="ChEBI" id="CHEBI:60344"/>
    </cofactor>
</comment>